<proteinExistence type="predicted"/>
<reference evidence="3" key="1">
    <citation type="journal article" date="2012" name="Nat. Genet.">
        <title>Lifestyle transitions in plant pathogenic Colletotrichum fungi deciphered by genome and transcriptome analyses.</title>
        <authorList>
            <person name="O'Connell R.J."/>
            <person name="Thon M.R."/>
            <person name="Hacquard S."/>
            <person name="Amyotte S.G."/>
            <person name="Kleemann J."/>
            <person name="Torres M.F."/>
            <person name="Damm U."/>
            <person name="Buiate E.A."/>
            <person name="Epstein L."/>
            <person name="Alkan N."/>
            <person name="Altmueller J."/>
            <person name="Alvarado-Balderrama L."/>
            <person name="Bauser C.A."/>
            <person name="Becker C."/>
            <person name="Birren B.W."/>
            <person name="Chen Z."/>
            <person name="Choi J."/>
            <person name="Crouch J.A."/>
            <person name="Duvick J.P."/>
            <person name="Farman M.A."/>
            <person name="Gan P."/>
            <person name="Heiman D."/>
            <person name="Henrissat B."/>
            <person name="Howard R.J."/>
            <person name="Kabbage M."/>
            <person name="Koch C."/>
            <person name="Kracher B."/>
            <person name="Kubo Y."/>
            <person name="Law A.D."/>
            <person name="Lebrun M.-H."/>
            <person name="Lee Y.-H."/>
            <person name="Miyara I."/>
            <person name="Moore N."/>
            <person name="Neumann U."/>
            <person name="Nordstroem K."/>
            <person name="Panaccione D.G."/>
            <person name="Panstruga R."/>
            <person name="Place M."/>
            <person name="Proctor R.H."/>
            <person name="Prusky D."/>
            <person name="Rech G."/>
            <person name="Reinhardt R."/>
            <person name="Rollins J.A."/>
            <person name="Rounsley S."/>
            <person name="Schardl C.L."/>
            <person name="Schwartz D.C."/>
            <person name="Shenoy N."/>
            <person name="Shirasu K."/>
            <person name="Sikhakolli U.R."/>
            <person name="Stueber K."/>
            <person name="Sukno S.A."/>
            <person name="Sweigard J.A."/>
            <person name="Takano Y."/>
            <person name="Takahara H."/>
            <person name="Trail F."/>
            <person name="van der Does H.C."/>
            <person name="Voll L.M."/>
            <person name="Will I."/>
            <person name="Young S."/>
            <person name="Zeng Q."/>
            <person name="Zhang J."/>
            <person name="Zhou S."/>
            <person name="Dickman M.B."/>
            <person name="Schulze-Lefert P."/>
            <person name="Ver Loren van Themaat E."/>
            <person name="Ma L.-J."/>
            <person name="Vaillancourt L.J."/>
        </authorList>
    </citation>
    <scope>NUCLEOTIDE SEQUENCE [LARGE SCALE GENOMIC DNA]</scope>
    <source>
        <strain evidence="3">IMI 349063</strain>
    </source>
</reference>
<feature type="region of interest" description="Disordered" evidence="1">
    <location>
        <begin position="202"/>
        <end position="244"/>
    </location>
</feature>
<sequence length="244" mass="27148">MKMSICLLTRHQCSRRKRQETDRQKSHPMFAFEDSVMPVGRCIMCGAPMQCESSWGTGRMVFEIRPALHAHVWRVLLINQLPKSWTSGDAGLQLLHAVPCLDGFVLVQYPTSFSHAPKLPYVGSLKCLAGCWRGRLHPVRLEYLCCGRQSACCLIWAGSLGNEIRPSDISVRRTDGNDPTSCHSPSLQASFTMTCHTDASAARSSLPPHRASFPPTSERSGKAGRWRYYQQSNVTGSSKTRLAP</sequence>
<evidence type="ECO:0000313" key="2">
    <source>
        <dbReference type="EMBL" id="CCF35078.1"/>
    </source>
</evidence>
<dbReference type="AlphaFoldDB" id="H1V4C6"/>
<protein>
    <submittedName>
        <fullName evidence="2">Uncharacterized protein</fullName>
    </submittedName>
</protein>
<dbReference type="HOGENOM" id="CLU_1137918_0_0_1"/>
<accession>H1V4C6</accession>
<gene>
    <name evidence="2" type="ORF">CH063_06939</name>
</gene>
<dbReference type="EMBL" id="CACQ02001389">
    <property type="protein sequence ID" value="CCF35078.1"/>
    <property type="molecule type" value="Genomic_DNA"/>
</dbReference>
<evidence type="ECO:0000256" key="1">
    <source>
        <dbReference type="SAM" id="MobiDB-lite"/>
    </source>
</evidence>
<organism evidence="2 3">
    <name type="scientific">Colletotrichum higginsianum (strain IMI 349063)</name>
    <name type="common">Crucifer anthracnose fungus</name>
    <dbReference type="NCBI Taxonomy" id="759273"/>
    <lineage>
        <taxon>Eukaryota</taxon>
        <taxon>Fungi</taxon>
        <taxon>Dikarya</taxon>
        <taxon>Ascomycota</taxon>
        <taxon>Pezizomycotina</taxon>
        <taxon>Sordariomycetes</taxon>
        <taxon>Hypocreomycetidae</taxon>
        <taxon>Glomerellales</taxon>
        <taxon>Glomerellaceae</taxon>
        <taxon>Colletotrichum</taxon>
        <taxon>Colletotrichum destructivum species complex</taxon>
    </lineage>
</organism>
<name>H1V4C6_COLHI</name>
<evidence type="ECO:0000313" key="3">
    <source>
        <dbReference type="Proteomes" id="UP000007174"/>
    </source>
</evidence>
<dbReference type="Proteomes" id="UP000007174">
    <property type="component" value="Unassembled WGS sequence"/>
</dbReference>
<feature type="compositionally biased region" description="Polar residues" evidence="1">
    <location>
        <begin position="229"/>
        <end position="244"/>
    </location>
</feature>